<dbReference type="EMBL" id="UGRI01000001">
    <property type="protein sequence ID" value="SUA20774.1"/>
    <property type="molecule type" value="Genomic_DNA"/>
</dbReference>
<keyword evidence="1" id="KW-0347">Helicase</keyword>
<dbReference type="AlphaFoldDB" id="A0A378VVQ2"/>
<keyword evidence="1" id="KW-0547">Nucleotide-binding</keyword>
<protein>
    <submittedName>
        <fullName evidence="1">ATP-dependent DNA helicase</fullName>
    </submittedName>
</protein>
<keyword evidence="1" id="KW-0378">Hydrolase</keyword>
<accession>A0A378VVQ2</accession>
<proteinExistence type="predicted"/>
<sequence length="140" mass="15873">MPSERQNAVFRRHFPIPILLKQTEAFAIIALLPHTHAHVSRFLPNLSKDRHFLQSAFKIPTNTAACPKSKKIPKSHEIFLKRLAALPKPEFDDTLPVHENSKKSKNRCRNQVTIICGETGSGKPRSCPRFVWNSGVGRQD</sequence>
<dbReference type="GO" id="GO:0004386">
    <property type="term" value="F:helicase activity"/>
    <property type="evidence" value="ECO:0007669"/>
    <property type="project" value="UniProtKB-KW"/>
</dbReference>
<dbReference type="InterPro" id="IPR027417">
    <property type="entry name" value="P-loop_NTPase"/>
</dbReference>
<reference evidence="1" key="1">
    <citation type="submission" date="2018-06" db="EMBL/GenBank/DDBJ databases">
        <authorList>
            <consortium name="Pathogen Informatics"/>
            <person name="Doyle S."/>
        </authorList>
    </citation>
    <scope>NUCLEOTIDE SEQUENCE [LARGE SCALE GENOMIC DNA]</scope>
    <source>
        <strain evidence="1">NCTC11421</strain>
    </source>
</reference>
<dbReference type="Gene3D" id="3.40.50.300">
    <property type="entry name" value="P-loop containing nucleotide triphosphate hydrolases"/>
    <property type="match status" value="1"/>
</dbReference>
<evidence type="ECO:0000313" key="1">
    <source>
        <dbReference type="EMBL" id="SUA20774.1"/>
    </source>
</evidence>
<keyword evidence="1" id="KW-0067">ATP-binding</keyword>
<gene>
    <name evidence="1" type="primary">hrpA'_2</name>
    <name evidence="1" type="ORF">NCTC11421_00873</name>
</gene>
<name>A0A378VVQ2_NEIGO</name>
<organism evidence="1">
    <name type="scientific">Neisseria gonorrhoeae</name>
    <dbReference type="NCBI Taxonomy" id="485"/>
    <lineage>
        <taxon>Bacteria</taxon>
        <taxon>Pseudomonadati</taxon>
        <taxon>Pseudomonadota</taxon>
        <taxon>Betaproteobacteria</taxon>
        <taxon>Neisseriales</taxon>
        <taxon>Neisseriaceae</taxon>
        <taxon>Neisseria</taxon>
    </lineage>
</organism>